<protein>
    <recommendedName>
        <fullName evidence="4">DUF4126 domain-containing protein</fullName>
    </recommendedName>
</protein>
<keyword evidence="1" id="KW-0472">Membrane</keyword>
<name>A0ABR4ZP16_9FLAO</name>
<dbReference type="Proteomes" id="UP000031275">
    <property type="component" value="Unassembled WGS sequence"/>
</dbReference>
<evidence type="ECO:0008006" key="4">
    <source>
        <dbReference type="Google" id="ProtNLM"/>
    </source>
</evidence>
<keyword evidence="1" id="KW-0812">Transmembrane</keyword>
<feature type="transmembrane region" description="Helical" evidence="1">
    <location>
        <begin position="150"/>
        <end position="167"/>
    </location>
</feature>
<evidence type="ECO:0000313" key="3">
    <source>
        <dbReference type="Proteomes" id="UP000031275"/>
    </source>
</evidence>
<reference evidence="2 3" key="1">
    <citation type="submission" date="2014-10" db="EMBL/GenBank/DDBJ databases">
        <title>Kaistella solincola genome.</title>
        <authorList>
            <person name="Newman J.D."/>
        </authorList>
    </citation>
    <scope>NUCLEOTIDE SEQUENCE [LARGE SCALE GENOMIC DNA]</scope>
    <source>
        <strain evidence="2 3">DSM 22468</strain>
    </source>
</reference>
<proteinExistence type="predicted"/>
<evidence type="ECO:0000256" key="1">
    <source>
        <dbReference type="SAM" id="Phobius"/>
    </source>
</evidence>
<sequence>MIRQLLFLCGIFFAVFPTIKNKKIMSALNRSIAGLAGSLALTAVHQIFKKNMDNAPDLDQVGEKMVEESMDNLDIYDADDEKVYAAAMGGNILSNAMLFSTLATSTNTSEIIGKTVGTGLLGAAGTIGLAEHFLGNNKATNTDQKKWMTTGYYLFGALVTIGVYNMLEKKNH</sequence>
<gene>
    <name evidence="2" type="ORF">OA84_05885</name>
</gene>
<dbReference type="EMBL" id="JSYK01000003">
    <property type="protein sequence ID" value="KIA83082.1"/>
    <property type="molecule type" value="Genomic_DNA"/>
</dbReference>
<keyword evidence="1" id="KW-1133">Transmembrane helix</keyword>
<keyword evidence="3" id="KW-1185">Reference proteome</keyword>
<evidence type="ECO:0000313" key="2">
    <source>
        <dbReference type="EMBL" id="KIA83082.1"/>
    </source>
</evidence>
<organism evidence="2 3">
    <name type="scientific">Kaistella solincola</name>
    <dbReference type="NCBI Taxonomy" id="510955"/>
    <lineage>
        <taxon>Bacteria</taxon>
        <taxon>Pseudomonadati</taxon>
        <taxon>Bacteroidota</taxon>
        <taxon>Flavobacteriia</taxon>
        <taxon>Flavobacteriales</taxon>
        <taxon>Weeksellaceae</taxon>
        <taxon>Chryseobacterium group</taxon>
        <taxon>Kaistella</taxon>
    </lineage>
</organism>
<accession>A0ABR4ZP16</accession>
<feature type="transmembrane region" description="Helical" evidence="1">
    <location>
        <begin position="31"/>
        <end position="48"/>
    </location>
</feature>
<feature type="transmembrane region" description="Helical" evidence="1">
    <location>
        <begin position="111"/>
        <end position="130"/>
    </location>
</feature>
<comment type="caution">
    <text evidence="2">The sequence shown here is derived from an EMBL/GenBank/DDBJ whole genome shotgun (WGS) entry which is preliminary data.</text>
</comment>